<evidence type="ECO:0000313" key="2">
    <source>
        <dbReference type="Proteomes" id="UP000601099"/>
    </source>
</evidence>
<evidence type="ECO:0000313" key="1">
    <source>
        <dbReference type="EMBL" id="MBG8552803.1"/>
    </source>
</evidence>
<dbReference type="Proteomes" id="UP000601099">
    <property type="component" value="Unassembled WGS sequence"/>
</dbReference>
<keyword evidence="2" id="KW-1185">Reference proteome</keyword>
<protein>
    <submittedName>
        <fullName evidence="1">Uncharacterized protein</fullName>
    </submittedName>
</protein>
<dbReference type="EMBL" id="JADWYK010000002">
    <property type="protein sequence ID" value="MBG8552803.1"/>
    <property type="molecule type" value="Genomic_DNA"/>
</dbReference>
<dbReference type="RefSeq" id="WP_196953846.1">
    <property type="nucleotide sequence ID" value="NZ_JADWYK010000002.1"/>
</dbReference>
<accession>A0ABS0KY50</accession>
<sequence length="128" mass="14346">MKLSEQNMRILLKELRAIIDTHAAQTTRDIVLTDAKDLIQYPLDGGLTREEIIALKKLKVDQTLTSALQKVFVSNAAGVIFDLFCLIDGVSDPNSSTGWTGVMLVDEEEGRGHYDFLHDEFFDSSEEK</sequence>
<organism evidence="1 2">
    <name type="scientific">Hymenobacter guriensis</name>
    <dbReference type="NCBI Taxonomy" id="2793065"/>
    <lineage>
        <taxon>Bacteria</taxon>
        <taxon>Pseudomonadati</taxon>
        <taxon>Bacteroidota</taxon>
        <taxon>Cytophagia</taxon>
        <taxon>Cytophagales</taxon>
        <taxon>Hymenobacteraceae</taxon>
        <taxon>Hymenobacter</taxon>
    </lineage>
</organism>
<proteinExistence type="predicted"/>
<name>A0ABS0KY50_9BACT</name>
<comment type="caution">
    <text evidence="1">The sequence shown here is derived from an EMBL/GenBank/DDBJ whole genome shotgun (WGS) entry which is preliminary data.</text>
</comment>
<reference evidence="1 2" key="1">
    <citation type="submission" date="2020-11" db="EMBL/GenBank/DDBJ databases">
        <title>Hymenobacter sp.</title>
        <authorList>
            <person name="Kim M.K."/>
        </authorList>
    </citation>
    <scope>NUCLEOTIDE SEQUENCE [LARGE SCALE GENOMIC DNA]</scope>
    <source>
        <strain evidence="1 2">BT594</strain>
    </source>
</reference>
<gene>
    <name evidence="1" type="ORF">I5L79_04550</name>
</gene>